<keyword evidence="7 9" id="KW-0472">Membrane</keyword>
<evidence type="ECO:0000256" key="3">
    <source>
        <dbReference type="ARBA" id="ARBA00022448"/>
    </source>
</evidence>
<evidence type="ECO:0000256" key="7">
    <source>
        <dbReference type="ARBA" id="ARBA00023136"/>
    </source>
</evidence>
<feature type="compositionally biased region" description="Low complexity" evidence="8">
    <location>
        <begin position="38"/>
        <end position="58"/>
    </location>
</feature>
<evidence type="ECO:0000313" key="10">
    <source>
        <dbReference type="EMBL" id="MBB5628021.1"/>
    </source>
</evidence>
<organism evidence="10 11">
    <name type="scientific">Sphaerisporangium krabiense</name>
    <dbReference type="NCBI Taxonomy" id="763782"/>
    <lineage>
        <taxon>Bacteria</taxon>
        <taxon>Bacillati</taxon>
        <taxon>Actinomycetota</taxon>
        <taxon>Actinomycetes</taxon>
        <taxon>Streptosporangiales</taxon>
        <taxon>Streptosporangiaceae</taxon>
        <taxon>Sphaerisporangium</taxon>
    </lineage>
</organism>
<dbReference type="Proteomes" id="UP000588112">
    <property type="component" value="Unassembled WGS sequence"/>
</dbReference>
<feature type="transmembrane region" description="Helical" evidence="9">
    <location>
        <begin position="111"/>
        <end position="133"/>
    </location>
</feature>
<evidence type="ECO:0000256" key="4">
    <source>
        <dbReference type="ARBA" id="ARBA00022475"/>
    </source>
</evidence>
<evidence type="ECO:0000256" key="9">
    <source>
        <dbReference type="SAM" id="Phobius"/>
    </source>
</evidence>
<keyword evidence="4" id="KW-1003">Cell membrane</keyword>
<dbReference type="RefSeq" id="WP_239139219.1">
    <property type="nucleotide sequence ID" value="NZ_BOOS01000015.1"/>
</dbReference>
<keyword evidence="6 9" id="KW-1133">Transmembrane helix</keyword>
<feature type="compositionally biased region" description="Basic residues" evidence="8">
    <location>
        <begin position="1"/>
        <end position="10"/>
    </location>
</feature>
<comment type="caution">
    <text evidence="10">The sequence shown here is derived from an EMBL/GenBank/DDBJ whole genome shotgun (WGS) entry which is preliminary data.</text>
</comment>
<proteinExistence type="inferred from homology"/>
<evidence type="ECO:0000256" key="2">
    <source>
        <dbReference type="ARBA" id="ARBA00010735"/>
    </source>
</evidence>
<evidence type="ECO:0000256" key="6">
    <source>
        <dbReference type="ARBA" id="ARBA00022989"/>
    </source>
</evidence>
<sequence>MARRDRHVRPRPGLEGPSGPSRALFPGARRRGTPLNTDTPGPLDAAGPAPAPAPGDEWPATRAAILRDAAGIALTSGAYAVSCGAICTAAGLTVPQTMALSLLMFTGASQFAIAGVIGSGGAPLAGAAVAVLLGGRNALYGLRLAPLLRVRGARKALAAQLVIDETTAMAVVREDERAGRLGFWATGFALFVMWGLGNLLGALGAQVLPEPEVLGMDVAAPAAFLALLAPRMRGGTPWAAAVLASGTALIATPLLPAGVPVLLAGAAVAVLALFLRRAAAPSAEESR</sequence>
<feature type="transmembrane region" description="Helical" evidence="9">
    <location>
        <begin position="181"/>
        <end position="201"/>
    </location>
</feature>
<name>A0A7W8Z5U3_9ACTN</name>
<evidence type="ECO:0000256" key="5">
    <source>
        <dbReference type="ARBA" id="ARBA00022692"/>
    </source>
</evidence>
<dbReference type="AlphaFoldDB" id="A0A7W8Z5U3"/>
<dbReference type="PANTHER" id="PTHR34979:SF1">
    <property type="entry name" value="INNER MEMBRANE PROTEIN YGAZ"/>
    <property type="match status" value="1"/>
</dbReference>
<keyword evidence="3" id="KW-0813">Transport</keyword>
<keyword evidence="5 9" id="KW-0812">Transmembrane</keyword>
<dbReference type="PANTHER" id="PTHR34979">
    <property type="entry name" value="INNER MEMBRANE PROTEIN YGAZ"/>
    <property type="match status" value="1"/>
</dbReference>
<evidence type="ECO:0000256" key="8">
    <source>
        <dbReference type="SAM" id="MobiDB-lite"/>
    </source>
</evidence>
<feature type="region of interest" description="Disordered" evidence="8">
    <location>
        <begin position="1"/>
        <end position="58"/>
    </location>
</feature>
<evidence type="ECO:0000256" key="1">
    <source>
        <dbReference type="ARBA" id="ARBA00004651"/>
    </source>
</evidence>
<dbReference type="Pfam" id="PF03591">
    <property type="entry name" value="AzlC"/>
    <property type="match status" value="1"/>
</dbReference>
<dbReference type="GO" id="GO:1903785">
    <property type="term" value="P:L-valine transmembrane transport"/>
    <property type="evidence" value="ECO:0007669"/>
    <property type="project" value="TreeGrafter"/>
</dbReference>
<comment type="similarity">
    <text evidence="2">Belongs to the AzlC family.</text>
</comment>
<gene>
    <name evidence="10" type="ORF">BJ981_003720</name>
</gene>
<evidence type="ECO:0000313" key="11">
    <source>
        <dbReference type="Proteomes" id="UP000588112"/>
    </source>
</evidence>
<dbReference type="InterPro" id="IPR011606">
    <property type="entry name" value="Brnchd-chn_aa_trnsp_permease"/>
</dbReference>
<dbReference type="EMBL" id="JACHBR010000001">
    <property type="protein sequence ID" value="MBB5628021.1"/>
    <property type="molecule type" value="Genomic_DNA"/>
</dbReference>
<comment type="subcellular location">
    <subcellularLocation>
        <location evidence="1">Cell membrane</location>
        <topology evidence="1">Multi-pass membrane protein</topology>
    </subcellularLocation>
</comment>
<feature type="transmembrane region" description="Helical" evidence="9">
    <location>
        <begin position="69"/>
        <end position="91"/>
    </location>
</feature>
<dbReference type="GO" id="GO:0005886">
    <property type="term" value="C:plasma membrane"/>
    <property type="evidence" value="ECO:0007669"/>
    <property type="project" value="UniProtKB-SubCell"/>
</dbReference>
<accession>A0A7W8Z5U3</accession>
<keyword evidence="11" id="KW-1185">Reference proteome</keyword>
<feature type="transmembrane region" description="Helical" evidence="9">
    <location>
        <begin position="261"/>
        <end position="279"/>
    </location>
</feature>
<reference evidence="10 11" key="1">
    <citation type="submission" date="2020-08" db="EMBL/GenBank/DDBJ databases">
        <title>Sequencing the genomes of 1000 actinobacteria strains.</title>
        <authorList>
            <person name="Klenk H.-P."/>
        </authorList>
    </citation>
    <scope>NUCLEOTIDE SEQUENCE [LARGE SCALE GENOMIC DNA]</scope>
    <source>
        <strain evidence="10 11">DSM 45790</strain>
    </source>
</reference>
<protein>
    <submittedName>
        <fullName evidence="10">Putative branched-subunit amino acid permease</fullName>
    </submittedName>
</protein>